<reference evidence="1 2" key="1">
    <citation type="submission" date="2024-07" db="EMBL/GenBank/DDBJ databases">
        <title>Section-level genome sequencing and comparative genomics of Aspergillus sections Usti and Cavernicolus.</title>
        <authorList>
            <consortium name="Lawrence Berkeley National Laboratory"/>
            <person name="Nybo J.L."/>
            <person name="Vesth T.C."/>
            <person name="Theobald S."/>
            <person name="Frisvad J.C."/>
            <person name="Larsen T.O."/>
            <person name="Kjaerboelling I."/>
            <person name="Rothschild-Mancinelli K."/>
            <person name="Lyhne E.K."/>
            <person name="Kogle M.E."/>
            <person name="Barry K."/>
            <person name="Clum A."/>
            <person name="Na H."/>
            <person name="Ledsgaard L."/>
            <person name="Lin J."/>
            <person name="Lipzen A."/>
            <person name="Kuo A."/>
            <person name="Riley R."/>
            <person name="Mondo S."/>
            <person name="Labutti K."/>
            <person name="Haridas S."/>
            <person name="Pangalinan J."/>
            <person name="Salamov A.A."/>
            <person name="Simmons B.A."/>
            <person name="Magnuson J.K."/>
            <person name="Chen J."/>
            <person name="Drula E."/>
            <person name="Henrissat B."/>
            <person name="Wiebenga A."/>
            <person name="Lubbers R.J."/>
            <person name="Gomes A.C."/>
            <person name="Macurrencykelacurrency M.R."/>
            <person name="Stajich J."/>
            <person name="Grigoriev I.V."/>
            <person name="Mortensen U.H."/>
            <person name="De Vries R.P."/>
            <person name="Baker S.E."/>
            <person name="Andersen M.R."/>
        </authorList>
    </citation>
    <scope>NUCLEOTIDE SEQUENCE [LARGE SCALE GENOMIC DNA]</scope>
    <source>
        <strain evidence="1 2">CBS 449.75</strain>
    </source>
</reference>
<evidence type="ECO:0000313" key="2">
    <source>
        <dbReference type="Proteomes" id="UP001610432"/>
    </source>
</evidence>
<keyword evidence="2" id="KW-1185">Reference proteome</keyword>
<dbReference type="SUPFAM" id="SSF56112">
    <property type="entry name" value="Protein kinase-like (PK-like)"/>
    <property type="match status" value="1"/>
</dbReference>
<dbReference type="InterPro" id="IPR011009">
    <property type="entry name" value="Kinase-like_dom_sf"/>
</dbReference>
<accession>A0ABR4LT49</accession>
<name>A0ABR4LT49_9EURO</name>
<dbReference type="Proteomes" id="UP001610432">
    <property type="component" value="Unassembled WGS sequence"/>
</dbReference>
<sequence>MAPRSCTHTIGRVDERRGLVADIAIRNFLLDDNLSLQMCDFTESVIVSNDEDMASFVSEDCISVKFDIARFGSMMYEVTSGSRYESYVIPEIEADLDDDPESKALKTWPTAPSCCIPTIIFGAFLSRSGRWLLISIIQGVTNFLHREDSVPSPASPNDIPQEHTIRIWKFLS</sequence>
<protein>
    <recommendedName>
        <fullName evidence="3">Protein kinase domain-containing protein</fullName>
    </recommendedName>
</protein>
<proteinExistence type="predicted"/>
<evidence type="ECO:0000313" key="1">
    <source>
        <dbReference type="EMBL" id="KAL2867706.1"/>
    </source>
</evidence>
<dbReference type="RefSeq" id="XP_070886685.1">
    <property type="nucleotide sequence ID" value="XM_071032828.1"/>
</dbReference>
<dbReference type="EMBL" id="JBFXLQ010000017">
    <property type="protein sequence ID" value="KAL2867706.1"/>
    <property type="molecule type" value="Genomic_DNA"/>
</dbReference>
<comment type="caution">
    <text evidence="1">The sequence shown here is derived from an EMBL/GenBank/DDBJ whole genome shotgun (WGS) entry which is preliminary data.</text>
</comment>
<dbReference type="GeneID" id="98147900"/>
<evidence type="ECO:0008006" key="3">
    <source>
        <dbReference type="Google" id="ProtNLM"/>
    </source>
</evidence>
<organism evidence="1 2">
    <name type="scientific">Aspergillus lucknowensis</name>
    <dbReference type="NCBI Taxonomy" id="176173"/>
    <lineage>
        <taxon>Eukaryota</taxon>
        <taxon>Fungi</taxon>
        <taxon>Dikarya</taxon>
        <taxon>Ascomycota</taxon>
        <taxon>Pezizomycotina</taxon>
        <taxon>Eurotiomycetes</taxon>
        <taxon>Eurotiomycetidae</taxon>
        <taxon>Eurotiales</taxon>
        <taxon>Aspergillaceae</taxon>
        <taxon>Aspergillus</taxon>
        <taxon>Aspergillus subgen. Nidulantes</taxon>
    </lineage>
</organism>
<gene>
    <name evidence="1" type="ORF">BJX67DRAFT_380650</name>
</gene>